<dbReference type="AlphaFoldDB" id="A0A4R1BZ86"/>
<dbReference type="RefSeq" id="WP_131584179.1">
    <property type="nucleotide sequence ID" value="NZ_SJZJ01000017.1"/>
</dbReference>
<organism evidence="2 3">
    <name type="scientific">Nocardioides jejuensis</name>
    <dbReference type="NCBI Taxonomy" id="2502782"/>
    <lineage>
        <taxon>Bacteria</taxon>
        <taxon>Bacillati</taxon>
        <taxon>Actinomycetota</taxon>
        <taxon>Actinomycetes</taxon>
        <taxon>Propionibacteriales</taxon>
        <taxon>Nocardioidaceae</taxon>
        <taxon>Nocardioides</taxon>
    </lineage>
</organism>
<dbReference type="OrthoDB" id="4883460at2"/>
<comment type="caution">
    <text evidence="2">The sequence shown here is derived from an EMBL/GenBank/DDBJ whole genome shotgun (WGS) entry which is preliminary data.</text>
</comment>
<feature type="compositionally biased region" description="Pro residues" evidence="1">
    <location>
        <begin position="65"/>
        <end position="76"/>
    </location>
</feature>
<evidence type="ECO:0000313" key="3">
    <source>
        <dbReference type="Proteomes" id="UP000295453"/>
    </source>
</evidence>
<evidence type="ECO:0000256" key="1">
    <source>
        <dbReference type="SAM" id="MobiDB-lite"/>
    </source>
</evidence>
<dbReference type="EMBL" id="SJZJ01000017">
    <property type="protein sequence ID" value="TCJ23443.1"/>
    <property type="molecule type" value="Genomic_DNA"/>
</dbReference>
<evidence type="ECO:0000313" key="2">
    <source>
        <dbReference type="EMBL" id="TCJ23443.1"/>
    </source>
</evidence>
<sequence length="76" mass="7452">MSEEQAGIEPGSAEPVAPAPETGHGAVDGVIASLAGLAELPVDEHVAVFEHAHAQLRGALDAPSGPRPPTSAGPVG</sequence>
<protein>
    <submittedName>
        <fullName evidence="2">Uncharacterized protein</fullName>
    </submittedName>
</protein>
<name>A0A4R1BZ86_9ACTN</name>
<keyword evidence="3" id="KW-1185">Reference proteome</keyword>
<feature type="region of interest" description="Disordered" evidence="1">
    <location>
        <begin position="57"/>
        <end position="76"/>
    </location>
</feature>
<dbReference type="Proteomes" id="UP000295453">
    <property type="component" value="Unassembled WGS sequence"/>
</dbReference>
<accession>A0A4R1BZ86</accession>
<reference evidence="2 3" key="1">
    <citation type="submission" date="2019-03" db="EMBL/GenBank/DDBJ databases">
        <authorList>
            <person name="Kim M.K.M."/>
        </authorList>
    </citation>
    <scope>NUCLEOTIDE SEQUENCE [LARGE SCALE GENOMIC DNA]</scope>
    <source>
        <strain evidence="2 3">18JY15-6</strain>
    </source>
</reference>
<feature type="region of interest" description="Disordered" evidence="1">
    <location>
        <begin position="1"/>
        <end position="26"/>
    </location>
</feature>
<gene>
    <name evidence="2" type="ORF">EPD65_11345</name>
</gene>
<proteinExistence type="predicted"/>